<feature type="region of interest" description="Disordered" evidence="1">
    <location>
        <begin position="73"/>
        <end position="159"/>
    </location>
</feature>
<name>A0AAV2J6B0_KNICA</name>
<organism evidence="2 3">
    <name type="scientific">Knipowitschia caucasica</name>
    <name type="common">Caucasian dwarf goby</name>
    <name type="synonym">Pomatoschistus caucasicus</name>
    <dbReference type="NCBI Taxonomy" id="637954"/>
    <lineage>
        <taxon>Eukaryota</taxon>
        <taxon>Metazoa</taxon>
        <taxon>Chordata</taxon>
        <taxon>Craniata</taxon>
        <taxon>Vertebrata</taxon>
        <taxon>Euteleostomi</taxon>
        <taxon>Actinopterygii</taxon>
        <taxon>Neopterygii</taxon>
        <taxon>Teleostei</taxon>
        <taxon>Neoteleostei</taxon>
        <taxon>Acanthomorphata</taxon>
        <taxon>Gobiaria</taxon>
        <taxon>Gobiiformes</taxon>
        <taxon>Gobioidei</taxon>
        <taxon>Gobiidae</taxon>
        <taxon>Gobiinae</taxon>
        <taxon>Knipowitschia</taxon>
    </lineage>
</organism>
<sequence length="159" mass="16432">MRCALQLQGEVCADLRVITADVNRRVCSLECTGEETQKSEVLCRRDLRVGQACVTEVPLTGGRDNIGSALVNRSGGSSLEAAPVTTETTSGSLSAVRVDGSDYAHSSGGSDEANADGGTTQLPGSPKWSTVLKRGKPHPGGKTGTRHTSVPGLRKPGTA</sequence>
<proteinExistence type="predicted"/>
<dbReference type="AlphaFoldDB" id="A0AAV2J6B0"/>
<reference evidence="2 3" key="1">
    <citation type="submission" date="2024-04" db="EMBL/GenBank/DDBJ databases">
        <authorList>
            <person name="Waldvogel A.-M."/>
            <person name="Schoenle A."/>
        </authorList>
    </citation>
    <scope>NUCLEOTIDE SEQUENCE [LARGE SCALE GENOMIC DNA]</scope>
</reference>
<evidence type="ECO:0000256" key="1">
    <source>
        <dbReference type="SAM" id="MobiDB-lite"/>
    </source>
</evidence>
<dbReference type="Proteomes" id="UP001497482">
    <property type="component" value="Chromosome 10"/>
</dbReference>
<protein>
    <submittedName>
        <fullName evidence="2">Uncharacterized protein</fullName>
    </submittedName>
</protein>
<evidence type="ECO:0000313" key="3">
    <source>
        <dbReference type="Proteomes" id="UP001497482"/>
    </source>
</evidence>
<dbReference type="EMBL" id="OZ035832">
    <property type="protein sequence ID" value="CAL1571778.1"/>
    <property type="molecule type" value="Genomic_DNA"/>
</dbReference>
<evidence type="ECO:0000313" key="2">
    <source>
        <dbReference type="EMBL" id="CAL1571778.1"/>
    </source>
</evidence>
<accession>A0AAV2J6B0</accession>
<keyword evidence="3" id="KW-1185">Reference proteome</keyword>
<gene>
    <name evidence="2" type="ORF">KC01_LOCUS3869</name>
</gene>